<dbReference type="PANTHER" id="PTHR43562">
    <property type="entry name" value="NAPA-TYPE SODIUM/HYDROGEN ANTIPORTER"/>
    <property type="match status" value="1"/>
</dbReference>
<evidence type="ECO:0000256" key="8">
    <source>
        <dbReference type="ARBA" id="ARBA00023136"/>
    </source>
</evidence>
<evidence type="ECO:0000313" key="13">
    <source>
        <dbReference type="Proteomes" id="UP000266426"/>
    </source>
</evidence>
<evidence type="ECO:0000256" key="2">
    <source>
        <dbReference type="ARBA" id="ARBA00022448"/>
    </source>
</evidence>
<keyword evidence="4 10" id="KW-0812">Transmembrane</keyword>
<feature type="transmembrane region" description="Helical" evidence="10">
    <location>
        <begin position="132"/>
        <end position="150"/>
    </location>
</feature>
<organism evidence="12 13">
    <name type="scientific">Candidatus Auribacter fodinae</name>
    <dbReference type="NCBI Taxonomy" id="2093366"/>
    <lineage>
        <taxon>Bacteria</taxon>
        <taxon>Pseudomonadati</taxon>
        <taxon>Candidatus Auribacterota</taxon>
        <taxon>Candidatus Auribacteria</taxon>
        <taxon>Candidatus Auribacterales</taxon>
        <taxon>Candidatus Auribacteraceae</taxon>
        <taxon>Candidatus Auribacter</taxon>
    </lineage>
</organism>
<dbReference type="InterPro" id="IPR006153">
    <property type="entry name" value="Cation/H_exchanger_TM"/>
</dbReference>
<keyword evidence="2" id="KW-0813">Transport</keyword>
<dbReference type="GO" id="GO:0015297">
    <property type="term" value="F:antiporter activity"/>
    <property type="evidence" value="ECO:0007669"/>
    <property type="project" value="UniProtKB-KW"/>
</dbReference>
<comment type="subcellular location">
    <subcellularLocation>
        <location evidence="1">Membrane</location>
        <topology evidence="1">Multi-pass membrane protein</topology>
    </subcellularLocation>
</comment>
<keyword evidence="9" id="KW-0739">Sodium transport</keyword>
<feature type="transmembrane region" description="Helical" evidence="10">
    <location>
        <begin position="212"/>
        <end position="232"/>
    </location>
</feature>
<dbReference type="Pfam" id="PF00999">
    <property type="entry name" value="Na_H_Exchanger"/>
    <property type="match status" value="1"/>
</dbReference>
<feature type="transmembrane region" description="Helical" evidence="10">
    <location>
        <begin position="6"/>
        <end position="24"/>
    </location>
</feature>
<keyword evidence="5 10" id="KW-1133">Transmembrane helix</keyword>
<protein>
    <submittedName>
        <fullName evidence="12">Cation:proton antiporter</fullName>
    </submittedName>
</protein>
<dbReference type="GO" id="GO:1902600">
    <property type="term" value="P:proton transmembrane transport"/>
    <property type="evidence" value="ECO:0007669"/>
    <property type="project" value="InterPro"/>
</dbReference>
<dbReference type="EMBL" id="QZJZ01000005">
    <property type="protein sequence ID" value="RJP62079.1"/>
    <property type="molecule type" value="Genomic_DNA"/>
</dbReference>
<gene>
    <name evidence="12" type="ORF">C4541_00670</name>
</gene>
<feature type="transmembrane region" description="Helical" evidence="10">
    <location>
        <begin position="332"/>
        <end position="354"/>
    </location>
</feature>
<feature type="transmembrane region" description="Helical" evidence="10">
    <location>
        <begin position="303"/>
        <end position="320"/>
    </location>
</feature>
<keyword evidence="8 10" id="KW-0472">Membrane</keyword>
<evidence type="ECO:0000256" key="6">
    <source>
        <dbReference type="ARBA" id="ARBA00023053"/>
    </source>
</evidence>
<evidence type="ECO:0000256" key="10">
    <source>
        <dbReference type="SAM" id="Phobius"/>
    </source>
</evidence>
<dbReference type="Proteomes" id="UP000266426">
    <property type="component" value="Unassembled WGS sequence"/>
</dbReference>
<name>A0A3A4R6N5_9BACT</name>
<evidence type="ECO:0000256" key="9">
    <source>
        <dbReference type="ARBA" id="ARBA00023201"/>
    </source>
</evidence>
<accession>A0A3A4R6N5</accession>
<evidence type="ECO:0000313" key="12">
    <source>
        <dbReference type="EMBL" id="RJP62079.1"/>
    </source>
</evidence>
<dbReference type="InterPro" id="IPR038770">
    <property type="entry name" value="Na+/solute_symporter_sf"/>
</dbReference>
<feature type="transmembrane region" description="Helical" evidence="10">
    <location>
        <begin position="101"/>
        <end position="120"/>
    </location>
</feature>
<sequence length="445" mass="48916">MSGLTFLIMFMFLMALTAIVPALLRRFHIPSVVSMMMVGIVIGPNMLDVIRKLNYFLGRGYPTADIYLVLNVLGLLGLIFLMVLAGMEVHLSVLRLERKAVAWLSVLTFAIPALAGYFVYAFFEPGHTIGKLVYASLFASHSVGIVFPVIRELKVTRTRFGIAVLASTVITDLASLVLLAVCIQMSRHSTSLSIPGSVSIFDHIDPSALGSWFFVLFIIAIVGYIVLSMWLIPVIAQKVFSRIHHSDDSRLTFFLVGVLAVVLVGEFIGVSVIVGAFVAGMAIVRAPGFHDNDRILHRKIEGMGYGFLVPFLFLTIGMNTDLKILFNAWENIAMVVLTFVGLTASKIVSGWVAMRLSGFNNAKGICAGLMTVPQLSATLAAANVALHLKMIRPEFFNSIVCLSILTTIPVPTLVKYIISKWNIRFDQVEDQVLQDFATEPEEEII</sequence>
<feature type="domain" description="Cation/H+ exchanger transmembrane" evidence="11">
    <location>
        <begin position="16"/>
        <end position="412"/>
    </location>
</feature>
<feature type="transmembrane region" description="Helical" evidence="10">
    <location>
        <begin position="253"/>
        <end position="283"/>
    </location>
</feature>
<feature type="transmembrane region" description="Helical" evidence="10">
    <location>
        <begin position="31"/>
        <end position="47"/>
    </location>
</feature>
<dbReference type="PANTHER" id="PTHR43562:SF3">
    <property type="entry name" value="SODIUM ION_PROTON EXCHANGER (EUROFUNG)"/>
    <property type="match status" value="1"/>
</dbReference>
<feature type="transmembrane region" description="Helical" evidence="10">
    <location>
        <begin position="162"/>
        <end position="186"/>
    </location>
</feature>
<dbReference type="AlphaFoldDB" id="A0A3A4R6N5"/>
<feature type="transmembrane region" description="Helical" evidence="10">
    <location>
        <begin position="67"/>
        <end position="89"/>
    </location>
</feature>
<reference evidence="12 13" key="1">
    <citation type="journal article" date="2017" name="ISME J.">
        <title>Energy and carbon metabolisms in a deep terrestrial subsurface fluid microbial community.</title>
        <authorList>
            <person name="Momper L."/>
            <person name="Jungbluth S.P."/>
            <person name="Lee M.D."/>
            <person name="Amend J.P."/>
        </authorList>
    </citation>
    <scope>NUCLEOTIDE SEQUENCE [LARGE SCALE GENOMIC DNA]</scope>
    <source>
        <strain evidence="12">SURF_26</strain>
    </source>
</reference>
<keyword evidence="3" id="KW-0050">Antiport</keyword>
<dbReference type="GO" id="GO:0006814">
    <property type="term" value="P:sodium ion transport"/>
    <property type="evidence" value="ECO:0007669"/>
    <property type="project" value="UniProtKB-KW"/>
</dbReference>
<comment type="caution">
    <text evidence="12">The sequence shown here is derived from an EMBL/GenBank/DDBJ whole genome shotgun (WGS) entry which is preliminary data.</text>
</comment>
<dbReference type="GO" id="GO:0016020">
    <property type="term" value="C:membrane"/>
    <property type="evidence" value="ECO:0007669"/>
    <property type="project" value="UniProtKB-SubCell"/>
</dbReference>
<feature type="transmembrane region" description="Helical" evidence="10">
    <location>
        <begin position="395"/>
        <end position="418"/>
    </location>
</feature>
<keyword evidence="6" id="KW-0915">Sodium</keyword>
<evidence type="ECO:0000256" key="1">
    <source>
        <dbReference type="ARBA" id="ARBA00004141"/>
    </source>
</evidence>
<evidence type="ECO:0000259" key="11">
    <source>
        <dbReference type="Pfam" id="PF00999"/>
    </source>
</evidence>
<proteinExistence type="predicted"/>
<evidence type="ECO:0000256" key="3">
    <source>
        <dbReference type="ARBA" id="ARBA00022449"/>
    </source>
</evidence>
<keyword evidence="7" id="KW-0406">Ion transport</keyword>
<evidence type="ECO:0000256" key="5">
    <source>
        <dbReference type="ARBA" id="ARBA00022989"/>
    </source>
</evidence>
<evidence type="ECO:0000256" key="7">
    <source>
        <dbReference type="ARBA" id="ARBA00023065"/>
    </source>
</evidence>
<dbReference type="Gene3D" id="1.20.1530.20">
    <property type="match status" value="1"/>
</dbReference>
<evidence type="ECO:0000256" key="4">
    <source>
        <dbReference type="ARBA" id="ARBA00022692"/>
    </source>
</evidence>